<accession>A0A0C2STU5</accession>
<reference evidence="1 2" key="1">
    <citation type="submission" date="2014-04" db="EMBL/GenBank/DDBJ databases">
        <title>Evolutionary Origins and Diversification of the Mycorrhizal Mutualists.</title>
        <authorList>
            <consortium name="DOE Joint Genome Institute"/>
            <consortium name="Mycorrhizal Genomics Consortium"/>
            <person name="Kohler A."/>
            <person name="Kuo A."/>
            <person name="Nagy L.G."/>
            <person name="Floudas D."/>
            <person name="Copeland A."/>
            <person name="Barry K.W."/>
            <person name="Cichocki N."/>
            <person name="Veneault-Fourrey C."/>
            <person name="LaButti K."/>
            <person name="Lindquist E.A."/>
            <person name="Lipzen A."/>
            <person name="Lundell T."/>
            <person name="Morin E."/>
            <person name="Murat C."/>
            <person name="Riley R."/>
            <person name="Ohm R."/>
            <person name="Sun H."/>
            <person name="Tunlid A."/>
            <person name="Henrissat B."/>
            <person name="Grigoriev I.V."/>
            <person name="Hibbett D.S."/>
            <person name="Martin F."/>
        </authorList>
    </citation>
    <scope>NUCLEOTIDE SEQUENCE [LARGE SCALE GENOMIC DNA]</scope>
    <source>
        <strain evidence="1 2">Koide BX008</strain>
    </source>
</reference>
<name>A0A0C2STU5_AMAMK</name>
<sequence>MASAVWSYGYSFSLWPKTRDKTNNIAHIEVHDMLNYDGRWCSYGTGMESIVNNVTTMRTSKHYE</sequence>
<evidence type="ECO:0000313" key="1">
    <source>
        <dbReference type="EMBL" id="KIL66805.1"/>
    </source>
</evidence>
<dbReference type="InParanoid" id="A0A0C2STU5"/>
<dbReference type="EMBL" id="KN818234">
    <property type="protein sequence ID" value="KIL66805.1"/>
    <property type="molecule type" value="Genomic_DNA"/>
</dbReference>
<dbReference type="AlphaFoldDB" id="A0A0C2STU5"/>
<dbReference type="Proteomes" id="UP000054549">
    <property type="component" value="Unassembled WGS sequence"/>
</dbReference>
<protein>
    <submittedName>
        <fullName evidence="1">Uncharacterized protein</fullName>
    </submittedName>
</protein>
<organism evidence="1 2">
    <name type="scientific">Amanita muscaria (strain Koide BX008)</name>
    <dbReference type="NCBI Taxonomy" id="946122"/>
    <lineage>
        <taxon>Eukaryota</taxon>
        <taxon>Fungi</taxon>
        <taxon>Dikarya</taxon>
        <taxon>Basidiomycota</taxon>
        <taxon>Agaricomycotina</taxon>
        <taxon>Agaricomycetes</taxon>
        <taxon>Agaricomycetidae</taxon>
        <taxon>Agaricales</taxon>
        <taxon>Pluteineae</taxon>
        <taxon>Amanitaceae</taxon>
        <taxon>Amanita</taxon>
    </lineage>
</organism>
<evidence type="ECO:0000313" key="2">
    <source>
        <dbReference type="Proteomes" id="UP000054549"/>
    </source>
</evidence>
<dbReference type="HOGENOM" id="CLU_2867176_0_0_1"/>
<keyword evidence="2" id="KW-1185">Reference proteome</keyword>
<gene>
    <name evidence="1" type="ORF">M378DRAFT_350211</name>
</gene>
<proteinExistence type="predicted"/>